<evidence type="ECO:0000256" key="8">
    <source>
        <dbReference type="ARBA" id="ARBA00022824"/>
    </source>
</evidence>
<keyword evidence="5" id="KW-0813">Transport</keyword>
<dbReference type="PANTHER" id="PTHR12613">
    <property type="entry name" value="ERO1-RELATED"/>
    <property type="match status" value="1"/>
</dbReference>
<dbReference type="AlphaFoldDB" id="M1V6I7"/>
<evidence type="ECO:0000256" key="17">
    <source>
        <dbReference type="SAM" id="SignalP"/>
    </source>
</evidence>
<keyword evidence="14" id="KW-0325">Glycoprotein</keyword>
<comment type="cofactor">
    <cofactor evidence="1">
        <name>FAD</name>
        <dbReference type="ChEBI" id="CHEBI:57692"/>
    </cofactor>
</comment>
<keyword evidence="10" id="KW-0249">Electron transport</keyword>
<dbReference type="GO" id="GO:0016972">
    <property type="term" value="F:thiol oxidase activity"/>
    <property type="evidence" value="ECO:0007669"/>
    <property type="project" value="InterPro"/>
</dbReference>
<keyword evidence="15" id="KW-0676">Redox-active center</keyword>
<evidence type="ECO:0000256" key="9">
    <source>
        <dbReference type="ARBA" id="ARBA00022827"/>
    </source>
</evidence>
<evidence type="ECO:0000256" key="5">
    <source>
        <dbReference type="ARBA" id="ARBA00022448"/>
    </source>
</evidence>
<evidence type="ECO:0000256" key="6">
    <source>
        <dbReference type="ARBA" id="ARBA00022630"/>
    </source>
</evidence>
<accession>M1V6I7</accession>
<keyword evidence="9" id="KW-0274">FAD</keyword>
<dbReference type="GeneID" id="16992404"/>
<dbReference type="RefSeq" id="XP_005535255.1">
    <property type="nucleotide sequence ID" value="XM_005535198.1"/>
</dbReference>
<organism evidence="18 19">
    <name type="scientific">Cyanidioschyzon merolae (strain NIES-3377 / 10D)</name>
    <name type="common">Unicellular red alga</name>
    <dbReference type="NCBI Taxonomy" id="280699"/>
    <lineage>
        <taxon>Eukaryota</taxon>
        <taxon>Rhodophyta</taxon>
        <taxon>Bangiophyceae</taxon>
        <taxon>Cyanidiales</taxon>
        <taxon>Cyanidiaceae</taxon>
        <taxon>Cyanidioschyzon</taxon>
    </lineage>
</organism>
<dbReference type="PANTHER" id="PTHR12613:SF0">
    <property type="entry name" value="ERO1-LIKE PROTEIN"/>
    <property type="match status" value="1"/>
</dbReference>
<dbReference type="GO" id="GO:0015035">
    <property type="term" value="F:protein-disulfide reductase activity"/>
    <property type="evidence" value="ECO:0007669"/>
    <property type="project" value="InterPro"/>
</dbReference>
<dbReference type="KEGG" id="cme:CYME_CMC022C"/>
<keyword evidence="8" id="KW-0256">Endoplasmic reticulum</keyword>
<evidence type="ECO:0000313" key="19">
    <source>
        <dbReference type="Proteomes" id="UP000007014"/>
    </source>
</evidence>
<evidence type="ECO:0000256" key="15">
    <source>
        <dbReference type="ARBA" id="ARBA00023284"/>
    </source>
</evidence>
<dbReference type="GO" id="GO:0034975">
    <property type="term" value="P:protein folding in endoplasmic reticulum"/>
    <property type="evidence" value="ECO:0007669"/>
    <property type="project" value="InterPro"/>
</dbReference>
<evidence type="ECO:0000256" key="1">
    <source>
        <dbReference type="ARBA" id="ARBA00001974"/>
    </source>
</evidence>
<evidence type="ECO:0000256" key="4">
    <source>
        <dbReference type="ARBA" id="ARBA00011802"/>
    </source>
</evidence>
<gene>
    <name evidence="18" type="ORF">CYME_CMC022C</name>
</gene>
<reference evidence="18 19" key="2">
    <citation type="journal article" date="2007" name="BMC Biol.">
        <title>A 100%-complete sequence reveals unusually simple genomic features in the hot-spring red alga Cyanidioschyzon merolae.</title>
        <authorList>
            <person name="Nozaki H."/>
            <person name="Takano H."/>
            <person name="Misumi O."/>
            <person name="Terasawa K."/>
            <person name="Matsuzaki M."/>
            <person name="Maruyama S."/>
            <person name="Nishida K."/>
            <person name="Yagisawa F."/>
            <person name="Yoshida Y."/>
            <person name="Fujiwara T."/>
            <person name="Takio S."/>
            <person name="Tamura K."/>
            <person name="Chung S.J."/>
            <person name="Nakamura S."/>
            <person name="Kuroiwa H."/>
            <person name="Tanaka K."/>
            <person name="Sato N."/>
            <person name="Kuroiwa T."/>
        </authorList>
    </citation>
    <scope>NUCLEOTIDE SEQUENCE [LARGE SCALE GENOMIC DNA]</scope>
    <source>
        <strain evidence="18 19">10D</strain>
    </source>
</reference>
<evidence type="ECO:0000256" key="14">
    <source>
        <dbReference type="ARBA" id="ARBA00023180"/>
    </source>
</evidence>
<feature type="transmembrane region" description="Helical" evidence="16">
    <location>
        <begin position="482"/>
        <end position="503"/>
    </location>
</feature>
<dbReference type="STRING" id="280699.M1V6I7"/>
<evidence type="ECO:0000256" key="13">
    <source>
        <dbReference type="ARBA" id="ARBA00023157"/>
    </source>
</evidence>
<name>M1V6I7_CYAM1</name>
<evidence type="ECO:0000256" key="12">
    <source>
        <dbReference type="ARBA" id="ARBA00023136"/>
    </source>
</evidence>
<evidence type="ECO:0000313" key="18">
    <source>
        <dbReference type="EMBL" id="BAM78969.1"/>
    </source>
</evidence>
<sequence>MRLHATRLTGTLACLLCICVIISPESFQAIGSEHDPASTYRYLYSLKRLGLGTSPSDTKCTYDSLTRYSFLPERESLCHDLTCLTSSLYFRIFKVDLSKACPFWGGTAATCTKPDCSVLVCDPELIPAVWRRDESQVLQTEQTRTFPVADYPRGEQEATLGRVERPRGSQALPPFFSPYALEDESAWTAPDSDELSEYVDLALNPEGFTGYQGQHIWDAVYRENCFRPLPCLSGDAAGSVAEQLLRQGSVSTLAPVRPAGCREERVFYRCISGIHASINAHIARRYLFGRNRWGYNTRLYRERLRYYPERIENLYFVYALALRAMNQAAPLLLQRSDYWTGNETEDMQTKELLERVLENPLIRGTVPDCAVPFAENEMFRGCCADCLVQFRAHFRNISKIMDCVGCEKCRLWGKLQFLGLGTAFKILFAESLSSVSTRRLEMRITRNEVVALVNLLKNLCLSIRSIHEMEWMIVQETKKQRLWLCFAAAILCGLGSMLLRHFAGEILAYRGLVHRSASAMRRKRN</sequence>
<dbReference type="SUPFAM" id="SSF110019">
    <property type="entry name" value="ERO1-like"/>
    <property type="match status" value="1"/>
</dbReference>
<comment type="subunit">
    <text evidence="4">May function both as a monomer and a homodimer.</text>
</comment>
<dbReference type="GO" id="GO:0005789">
    <property type="term" value="C:endoplasmic reticulum membrane"/>
    <property type="evidence" value="ECO:0007669"/>
    <property type="project" value="UniProtKB-SubCell"/>
</dbReference>
<evidence type="ECO:0000256" key="7">
    <source>
        <dbReference type="ARBA" id="ARBA00022729"/>
    </source>
</evidence>
<dbReference type="EMBL" id="AP006485">
    <property type="protein sequence ID" value="BAM78969.1"/>
    <property type="molecule type" value="Genomic_DNA"/>
</dbReference>
<evidence type="ECO:0000256" key="10">
    <source>
        <dbReference type="ARBA" id="ARBA00022982"/>
    </source>
</evidence>
<keyword evidence="11" id="KW-0560">Oxidoreductase</keyword>
<keyword evidence="16" id="KW-0812">Transmembrane</keyword>
<dbReference type="OrthoDB" id="269384at2759"/>
<dbReference type="eggNOG" id="KOG2608">
    <property type="taxonomic scope" value="Eukaryota"/>
</dbReference>
<protein>
    <submittedName>
        <fullName evidence="18">Probable endoplasmic reticulum oxidoreductin 1-Lbeta</fullName>
    </submittedName>
</protein>
<proteinExistence type="inferred from homology"/>
<evidence type="ECO:0000256" key="3">
    <source>
        <dbReference type="ARBA" id="ARBA00008277"/>
    </source>
</evidence>
<keyword evidence="19" id="KW-1185">Reference proteome</keyword>
<evidence type="ECO:0000256" key="11">
    <source>
        <dbReference type="ARBA" id="ARBA00023002"/>
    </source>
</evidence>
<keyword evidence="12 16" id="KW-0472">Membrane</keyword>
<keyword evidence="7 17" id="KW-0732">Signal</keyword>
<comment type="similarity">
    <text evidence="3">Belongs to the EROs family.</text>
</comment>
<dbReference type="GO" id="GO:0071949">
    <property type="term" value="F:FAD binding"/>
    <property type="evidence" value="ECO:0007669"/>
    <property type="project" value="InterPro"/>
</dbReference>
<evidence type="ECO:0000256" key="16">
    <source>
        <dbReference type="SAM" id="Phobius"/>
    </source>
</evidence>
<dbReference type="Pfam" id="PF04137">
    <property type="entry name" value="ERO1"/>
    <property type="match status" value="1"/>
</dbReference>
<dbReference type="HOGENOM" id="CLU_023061_2_1_1"/>
<dbReference type="InterPro" id="IPR007266">
    <property type="entry name" value="Ero1"/>
</dbReference>
<evidence type="ECO:0000256" key="2">
    <source>
        <dbReference type="ARBA" id="ARBA00004367"/>
    </source>
</evidence>
<feature type="signal peptide" evidence="17">
    <location>
        <begin position="1"/>
        <end position="24"/>
    </location>
</feature>
<keyword evidence="16" id="KW-1133">Transmembrane helix</keyword>
<keyword evidence="13" id="KW-1015">Disulfide bond</keyword>
<comment type="subcellular location">
    <subcellularLocation>
        <location evidence="2">Endoplasmic reticulum membrane</location>
        <topology evidence="2">Peripheral membrane protein</topology>
        <orientation evidence="2">Lumenal side</orientation>
    </subcellularLocation>
</comment>
<dbReference type="InterPro" id="IPR037192">
    <property type="entry name" value="ERO1-like_sf"/>
</dbReference>
<reference evidence="18 19" key="1">
    <citation type="journal article" date="2004" name="Nature">
        <title>Genome sequence of the ultrasmall unicellular red alga Cyanidioschyzon merolae 10D.</title>
        <authorList>
            <person name="Matsuzaki M."/>
            <person name="Misumi O."/>
            <person name="Shin-i T."/>
            <person name="Maruyama S."/>
            <person name="Takahara M."/>
            <person name="Miyagishima S."/>
            <person name="Mori T."/>
            <person name="Nishida K."/>
            <person name="Yagisawa F."/>
            <person name="Nishida K."/>
            <person name="Yoshida Y."/>
            <person name="Nishimura Y."/>
            <person name="Nakao S."/>
            <person name="Kobayashi T."/>
            <person name="Momoyama Y."/>
            <person name="Higashiyama T."/>
            <person name="Minoda A."/>
            <person name="Sano M."/>
            <person name="Nomoto H."/>
            <person name="Oishi K."/>
            <person name="Hayashi H."/>
            <person name="Ohta F."/>
            <person name="Nishizaka S."/>
            <person name="Haga S."/>
            <person name="Miura S."/>
            <person name="Morishita T."/>
            <person name="Kabeya Y."/>
            <person name="Terasawa K."/>
            <person name="Suzuki Y."/>
            <person name="Ishii Y."/>
            <person name="Asakawa S."/>
            <person name="Takano H."/>
            <person name="Ohta N."/>
            <person name="Kuroiwa H."/>
            <person name="Tanaka K."/>
            <person name="Shimizu N."/>
            <person name="Sugano S."/>
            <person name="Sato N."/>
            <person name="Nozaki H."/>
            <person name="Ogasawara N."/>
            <person name="Kohara Y."/>
            <person name="Kuroiwa T."/>
        </authorList>
    </citation>
    <scope>NUCLEOTIDE SEQUENCE [LARGE SCALE GENOMIC DNA]</scope>
    <source>
        <strain evidence="18 19">10D</strain>
    </source>
</reference>
<keyword evidence="6" id="KW-0285">Flavoprotein</keyword>
<dbReference type="OMA" id="PCGIRSE"/>
<dbReference type="Gramene" id="CMC022CT">
    <property type="protein sequence ID" value="CMC022CT"/>
    <property type="gene ID" value="CMC022C"/>
</dbReference>
<dbReference type="Proteomes" id="UP000007014">
    <property type="component" value="Chromosome 3"/>
</dbReference>
<feature type="chain" id="PRO_5004018284" evidence="17">
    <location>
        <begin position="25"/>
        <end position="525"/>
    </location>
</feature>